<comment type="subcellular location">
    <subcellularLocation>
        <location evidence="1">Cell membrane</location>
        <topology evidence="1">Lipid-anchor</topology>
    </subcellularLocation>
</comment>
<name>A0AAE6M7N3_TREPH</name>
<evidence type="ECO:0000256" key="7">
    <source>
        <dbReference type="ARBA" id="ARBA00023139"/>
    </source>
</evidence>
<dbReference type="PROSITE" id="PS51257">
    <property type="entry name" value="PROKAR_LIPOPROTEIN"/>
    <property type="match status" value="1"/>
</dbReference>
<feature type="domain" description="ABC transporter substrate-binding protein PnrA-like" evidence="10">
    <location>
        <begin position="36"/>
        <end position="329"/>
    </location>
</feature>
<dbReference type="PANTHER" id="PTHR34296">
    <property type="entry name" value="TRANSCRIPTIONAL ACTIVATOR PROTEIN MED"/>
    <property type="match status" value="1"/>
</dbReference>
<keyword evidence="3" id="KW-0813">Transport</keyword>
<evidence type="ECO:0000259" key="10">
    <source>
        <dbReference type="Pfam" id="PF02608"/>
    </source>
</evidence>
<dbReference type="SUPFAM" id="SSF53822">
    <property type="entry name" value="Periplasmic binding protein-like I"/>
    <property type="match status" value="1"/>
</dbReference>
<evidence type="ECO:0000256" key="8">
    <source>
        <dbReference type="ARBA" id="ARBA00023288"/>
    </source>
</evidence>
<proteinExistence type="inferred from homology"/>
<keyword evidence="8" id="KW-0449">Lipoprotein</keyword>
<evidence type="ECO:0000256" key="4">
    <source>
        <dbReference type="ARBA" id="ARBA00022475"/>
    </source>
</evidence>
<dbReference type="EMBL" id="CP042817">
    <property type="protein sequence ID" value="QEJ98728.1"/>
    <property type="molecule type" value="Genomic_DNA"/>
</dbReference>
<comment type="similarity">
    <text evidence="2">Belongs to the BMP lipoprotein family.</text>
</comment>
<evidence type="ECO:0000256" key="2">
    <source>
        <dbReference type="ARBA" id="ARBA00008610"/>
    </source>
</evidence>
<gene>
    <name evidence="11" type="ORF">FUT82_12460</name>
</gene>
<keyword evidence="5 9" id="KW-0732">Signal</keyword>
<dbReference type="Proteomes" id="UP000323594">
    <property type="component" value="Chromosome"/>
</dbReference>
<keyword evidence="6" id="KW-0472">Membrane</keyword>
<organism evidence="11 12">
    <name type="scientific">Treponema phagedenis</name>
    <dbReference type="NCBI Taxonomy" id="162"/>
    <lineage>
        <taxon>Bacteria</taxon>
        <taxon>Pseudomonadati</taxon>
        <taxon>Spirochaetota</taxon>
        <taxon>Spirochaetia</taxon>
        <taxon>Spirochaetales</taxon>
        <taxon>Treponemataceae</taxon>
        <taxon>Treponema</taxon>
    </lineage>
</organism>
<keyword evidence="4" id="KW-1003">Cell membrane</keyword>
<dbReference type="RefSeq" id="WP_148879102.1">
    <property type="nucleotide sequence ID" value="NZ_CP042813.1"/>
</dbReference>
<feature type="chain" id="PRO_5042281049" evidence="9">
    <location>
        <begin position="22"/>
        <end position="383"/>
    </location>
</feature>
<dbReference type="Pfam" id="PF02608">
    <property type="entry name" value="Bmp"/>
    <property type="match status" value="1"/>
</dbReference>
<evidence type="ECO:0000256" key="9">
    <source>
        <dbReference type="SAM" id="SignalP"/>
    </source>
</evidence>
<evidence type="ECO:0000256" key="3">
    <source>
        <dbReference type="ARBA" id="ARBA00022448"/>
    </source>
</evidence>
<dbReference type="GO" id="GO:0005886">
    <property type="term" value="C:plasma membrane"/>
    <property type="evidence" value="ECO:0007669"/>
    <property type="project" value="UniProtKB-SubCell"/>
</dbReference>
<evidence type="ECO:0000313" key="12">
    <source>
        <dbReference type="Proteomes" id="UP000323594"/>
    </source>
</evidence>
<dbReference type="InterPro" id="IPR028082">
    <property type="entry name" value="Peripla_BP_I"/>
</dbReference>
<dbReference type="Gene3D" id="3.40.50.2300">
    <property type="match status" value="2"/>
</dbReference>
<accession>A0AAE6M7N3</accession>
<evidence type="ECO:0000313" key="11">
    <source>
        <dbReference type="EMBL" id="QEJ98728.1"/>
    </source>
</evidence>
<keyword evidence="7" id="KW-0564">Palmitate</keyword>
<dbReference type="InterPro" id="IPR003760">
    <property type="entry name" value="PnrA-like"/>
</dbReference>
<protein>
    <submittedName>
        <fullName evidence="11">BMP family ABC transporter substrate-binding protein</fullName>
    </submittedName>
</protein>
<dbReference type="PANTHER" id="PTHR34296:SF2">
    <property type="entry name" value="ABC TRANSPORTER GUANOSINE-BINDING PROTEIN NUPN"/>
    <property type="match status" value="1"/>
</dbReference>
<dbReference type="InterPro" id="IPR050957">
    <property type="entry name" value="BMP_lipoprotein"/>
</dbReference>
<feature type="signal peptide" evidence="9">
    <location>
        <begin position="1"/>
        <end position="21"/>
    </location>
</feature>
<dbReference type="CDD" id="cd06354">
    <property type="entry name" value="PBP1_PrnA-like"/>
    <property type="match status" value="1"/>
</dbReference>
<evidence type="ECO:0000256" key="5">
    <source>
        <dbReference type="ARBA" id="ARBA00022729"/>
    </source>
</evidence>
<reference evidence="11 12" key="1">
    <citation type="submission" date="2019-08" db="EMBL/GenBank/DDBJ databases">
        <authorList>
            <person name="Kuhnert P."/>
        </authorList>
    </citation>
    <scope>NUCLEOTIDE SEQUENCE [LARGE SCALE GENOMIC DNA]</scope>
    <source>
        <strain evidence="11 12">B36.5</strain>
    </source>
</reference>
<dbReference type="AlphaFoldDB" id="A0AAE6M7N3"/>
<evidence type="ECO:0000256" key="1">
    <source>
        <dbReference type="ARBA" id="ARBA00004193"/>
    </source>
</evidence>
<evidence type="ECO:0000256" key="6">
    <source>
        <dbReference type="ARBA" id="ARBA00023136"/>
    </source>
</evidence>
<sequence length="383" mass="41503">MKTLRKILVVALFSLAGFALASCGNTGNETKKEKIVLVTDIGDIDDKSFNEGTWNGVVKFAEENNLVKDKDYAYVKPAEKGDDPYISAIETSIKNGATTIVCPGFLFQTAINAMQTKYPKVRFIIIDGNPAHAEEGSLGKNTHSVFFKEEEAGFLAGYAMVYEGYRKLGFMGGAAVPAVVKFGHGYIQGANVAAQELGLAGNEIDMQYLYTGDFQDTPKVQSQAKSLFDGGTEVIFACGGPVTFSVNKARQGLTDKWGIGVDSNQNHLEGIITSAVKGVDVATYNALCAIKDGTWEKDFGGKSITIGAKEGAVSLPSADKDVEKNPSKFKKFTKEQYDAIYKKLVEGKFKIKTNIDEKDPKKAIDSILDVTPKVKGTFINYQP</sequence>